<sequence length="869" mass="98641">MLMKTVVLIQVEPMPSVKELYHGVYKTLQTKGRVGKRIARFMTNINNDRPAFHIVELDLYRGESITVTCPNRADGLDGFFPTELTSYYMTPPKVTEYLNTTSYSKTDLQNQLLESADEKLGSLDDVSDALLLINYGSSSKRLSFLWEGKKVRRPSTLYYICIKESKVPERYAPMALIAVRVIPEKPVIQPHVIDMNKLVYAPKECDLIYTKEFSPTDDLTLQCKPAKDGKVKEAWKPLDIEMLQHNILSLTIDGKRLLNPHWRSFVELVNVDVNLDDIDNGTVTVKSKSLSAMLYVPRSRFYLSCAPDNGVSRKVFQLMPNTVAIIDNIKPVAKGNDVNEINEITKHVQQFPYEVTHERTVSLLCPIETHTLKPSVLLTKSRKKFANQVRQNFPNTRISVRGDSVVVIDFSNSAATEDVRMLISCKSNTDDYTSYVFSLTNRMKCLFSDNMELWKPCKVVLFPSEELIVRCPRKSESDYYPLKPDDVRDAYIKVDDDFVMDRHAAISRTLIPKSTGGLHKITFKGHDNRALIRDEIHFECSGEERKEYAPEDNRPIVIIKLVGKFEDSDMMGNVSVPLSDLLKPVDGPRLFHVFLGGGMHHRIDCSEFFINSPQTALYPRGKTEVFDDIPPFFPGMLINKIKGRKVHATRAIVGIRMAKYPKDNPSQVELILDNDYRMSSKSDNAMYFLCARSPLWDDMHSDVAVIQIYIQSNTGRSYGVGVEKGLFGIGQDFAGNVHNDATFNISDHDMLAMHCPKEPGDKILPKCHVLKSSQIIGDQHDSDMVPVDDTITRGIVEYEKLDSIKSLWYISTKPLKNATQFDPLEVDCYCRDENNKTLVVMHLTTKSGFLRHGLLVIFVGIMLLTLEMT</sequence>
<gene>
    <name evidence="2" type="ORF">BaOVIS_005250</name>
</gene>
<dbReference type="Proteomes" id="UP001057455">
    <property type="component" value="Unassembled WGS sequence"/>
</dbReference>
<dbReference type="EMBL" id="BLIY01000003">
    <property type="protein sequence ID" value="GFE53121.1"/>
    <property type="molecule type" value="Genomic_DNA"/>
</dbReference>
<accession>A0A9W5T9B2</accession>
<keyword evidence="3" id="KW-1185">Reference proteome</keyword>
<protein>
    <submittedName>
        <fullName evidence="2">MuA, putative</fullName>
    </submittedName>
</protein>
<comment type="caution">
    <text evidence="2">The sequence shown here is derived from an EMBL/GenBank/DDBJ whole genome shotgun (WGS) entry which is preliminary data.</text>
</comment>
<dbReference type="OrthoDB" id="365240at2759"/>
<keyword evidence="1" id="KW-0472">Membrane</keyword>
<reference evidence="2" key="1">
    <citation type="submission" date="2019-12" db="EMBL/GenBank/DDBJ databases">
        <title>Genome sequence of Babesia ovis.</title>
        <authorList>
            <person name="Yamagishi J."/>
            <person name="Sevinc F."/>
            <person name="Xuan X."/>
        </authorList>
    </citation>
    <scope>NUCLEOTIDE SEQUENCE</scope>
    <source>
        <strain evidence="2">Selcuk</strain>
    </source>
</reference>
<name>A0A9W5T9B2_BABOV</name>
<dbReference type="AlphaFoldDB" id="A0A9W5T9B2"/>
<evidence type="ECO:0000256" key="1">
    <source>
        <dbReference type="SAM" id="Phobius"/>
    </source>
</evidence>
<keyword evidence="1" id="KW-1133">Transmembrane helix</keyword>
<keyword evidence="1" id="KW-0812">Transmembrane</keyword>
<organism evidence="2 3">
    <name type="scientific">Babesia ovis</name>
    <dbReference type="NCBI Taxonomy" id="5869"/>
    <lineage>
        <taxon>Eukaryota</taxon>
        <taxon>Sar</taxon>
        <taxon>Alveolata</taxon>
        <taxon>Apicomplexa</taxon>
        <taxon>Aconoidasida</taxon>
        <taxon>Piroplasmida</taxon>
        <taxon>Babesiidae</taxon>
        <taxon>Babesia</taxon>
    </lineage>
</organism>
<feature type="transmembrane region" description="Helical" evidence="1">
    <location>
        <begin position="849"/>
        <end position="866"/>
    </location>
</feature>
<evidence type="ECO:0000313" key="3">
    <source>
        <dbReference type="Proteomes" id="UP001057455"/>
    </source>
</evidence>
<evidence type="ECO:0000313" key="2">
    <source>
        <dbReference type="EMBL" id="GFE53121.1"/>
    </source>
</evidence>
<proteinExistence type="predicted"/>